<dbReference type="EMBL" id="JANGBQ010000005">
    <property type="protein sequence ID" value="MCQ5082173.1"/>
    <property type="molecule type" value="Genomic_DNA"/>
</dbReference>
<evidence type="ECO:0000313" key="2">
    <source>
        <dbReference type="EMBL" id="MCQ5082173.1"/>
    </source>
</evidence>
<reference evidence="2" key="3">
    <citation type="submission" date="2022-06" db="EMBL/GenBank/DDBJ databases">
        <title>Isolation of gut microbiota from human fecal samples.</title>
        <authorList>
            <person name="Pamer E.G."/>
            <person name="Barat B."/>
            <person name="Waligurski E."/>
            <person name="Medina S."/>
            <person name="Paddock L."/>
            <person name="Mostad J."/>
        </authorList>
    </citation>
    <scope>NUCLEOTIDE SEQUENCE</scope>
    <source>
        <strain evidence="2">DFI.6.22</strain>
    </source>
</reference>
<evidence type="ECO:0000313" key="4">
    <source>
        <dbReference type="Proteomes" id="UP000195772"/>
    </source>
</evidence>
<reference evidence="4" key="1">
    <citation type="submission" date="2017-04" db="EMBL/GenBank/DDBJ databases">
        <title>Function of individual gut microbiota members based on whole genome sequencing of pure cultures obtained from chicken caecum.</title>
        <authorList>
            <person name="Medvecky M."/>
            <person name="Cejkova D."/>
            <person name="Polansky O."/>
            <person name="Karasova D."/>
            <person name="Kubasova T."/>
            <person name="Cizek A."/>
            <person name="Rychlik I."/>
        </authorList>
    </citation>
    <scope>NUCLEOTIDE SEQUENCE [LARGE SCALE GENOMIC DNA]</scope>
    <source>
        <strain evidence="4">An90</strain>
    </source>
</reference>
<gene>
    <name evidence="3" type="ORF">B5G41_08955</name>
    <name evidence="2" type="ORF">NE651_04625</name>
</gene>
<keyword evidence="1" id="KW-0732">Signal</keyword>
<dbReference type="GeneID" id="59808570"/>
<organism evidence="3 4">
    <name type="scientific">Alistipes onderdonkii</name>
    <dbReference type="NCBI Taxonomy" id="328813"/>
    <lineage>
        <taxon>Bacteria</taxon>
        <taxon>Pseudomonadati</taxon>
        <taxon>Bacteroidota</taxon>
        <taxon>Bacteroidia</taxon>
        <taxon>Bacteroidales</taxon>
        <taxon>Rikenellaceae</taxon>
        <taxon>Alistipes</taxon>
    </lineage>
</organism>
<dbReference type="InterPro" id="IPR021958">
    <property type="entry name" value="DUF3575"/>
</dbReference>
<sequence>MKNIRFGLCIPAFLFALFCTQQASPQGYVKLNVPYALVGVVNPAVEFAISPKSTLQTDIVISPWKSINEKHMLFAIFMGEYRRYFKEHNRGWYLGANIGMMAFDMSKPYIEGWKLKFEDRYCKGYGMMIGLCVGYEYQFGKRWLLDAFLGWAWMDSHYNGYSFDGQVDMYPHRPVQPEHPDPFNGSSEWYPNKIGVSIGYRIFTPRNKQRTADVR</sequence>
<feature type="chain" id="PRO_5010986137" evidence="1">
    <location>
        <begin position="24"/>
        <end position="215"/>
    </location>
</feature>
<feature type="signal peptide" evidence="1">
    <location>
        <begin position="1"/>
        <end position="23"/>
    </location>
</feature>
<comment type="caution">
    <text evidence="3">The sequence shown here is derived from an EMBL/GenBank/DDBJ whole genome shotgun (WGS) entry which is preliminary data.</text>
</comment>
<dbReference type="InterPro" id="IPR036709">
    <property type="entry name" value="Autotransporte_beta_dom_sf"/>
</dbReference>
<protein>
    <submittedName>
        <fullName evidence="2">DUF3575 domain-containing protein</fullName>
    </submittedName>
</protein>
<dbReference type="SUPFAM" id="SSF103515">
    <property type="entry name" value="Autotransporter"/>
    <property type="match status" value="1"/>
</dbReference>
<dbReference type="eggNOG" id="ENOG50337F4">
    <property type="taxonomic scope" value="Bacteria"/>
</dbReference>
<dbReference type="Pfam" id="PF12099">
    <property type="entry name" value="DUF3575"/>
    <property type="match status" value="1"/>
</dbReference>
<reference evidence="3" key="2">
    <citation type="journal article" date="2018" name="BMC Genomics">
        <title>Whole genome sequencing and function prediction of 133 gut anaerobes isolated from chicken caecum in pure cultures.</title>
        <authorList>
            <person name="Medvecky M."/>
            <person name="Cejkova D."/>
            <person name="Polansky O."/>
            <person name="Karasova D."/>
            <person name="Kubasova T."/>
            <person name="Cizek A."/>
            <person name="Rychlik I."/>
        </authorList>
    </citation>
    <scope>NUCLEOTIDE SEQUENCE</scope>
    <source>
        <strain evidence="3">An90</strain>
    </source>
</reference>
<accession>A0A1Y3QU02</accession>
<proteinExistence type="predicted"/>
<dbReference type="RefSeq" id="WP_032135473.1">
    <property type="nucleotide sequence ID" value="NZ_AP031440.1"/>
</dbReference>
<dbReference type="Proteomes" id="UP000195772">
    <property type="component" value="Unassembled WGS sequence"/>
</dbReference>
<dbReference type="EMBL" id="NFHB01000005">
    <property type="protein sequence ID" value="OUN03161.1"/>
    <property type="molecule type" value="Genomic_DNA"/>
</dbReference>
<dbReference type="AlphaFoldDB" id="A0A1Y3QU02"/>
<name>A0A1Y3QU02_9BACT</name>
<dbReference type="OrthoDB" id="1001751at2"/>
<evidence type="ECO:0000256" key="1">
    <source>
        <dbReference type="SAM" id="SignalP"/>
    </source>
</evidence>
<evidence type="ECO:0000313" key="3">
    <source>
        <dbReference type="EMBL" id="OUN03161.1"/>
    </source>
</evidence>
<dbReference type="Proteomes" id="UP001205035">
    <property type="component" value="Unassembled WGS sequence"/>
</dbReference>